<comment type="similarity">
    <text evidence="7 8">Belongs to the SelA family.</text>
</comment>
<comment type="catalytic activity">
    <reaction evidence="8">
        <text>L-seryl-tRNA(Sec) + selenophosphate + H(+) = L-selenocysteinyl-tRNA(Sec) + phosphate</text>
        <dbReference type="Rhea" id="RHEA:22728"/>
        <dbReference type="Rhea" id="RHEA-COMP:9742"/>
        <dbReference type="Rhea" id="RHEA-COMP:9743"/>
        <dbReference type="ChEBI" id="CHEBI:15378"/>
        <dbReference type="ChEBI" id="CHEBI:16144"/>
        <dbReference type="ChEBI" id="CHEBI:43474"/>
        <dbReference type="ChEBI" id="CHEBI:78533"/>
        <dbReference type="ChEBI" id="CHEBI:78573"/>
        <dbReference type="EC" id="2.9.1.1"/>
    </reaction>
</comment>
<evidence type="ECO:0000256" key="7">
    <source>
        <dbReference type="ARBA" id="ARBA00044507"/>
    </source>
</evidence>
<dbReference type="GO" id="GO:0001717">
    <property type="term" value="P:conversion of seryl-tRNAsec to selenocys-tRNAsec"/>
    <property type="evidence" value="ECO:0007669"/>
    <property type="project" value="UniProtKB-UniRule"/>
</dbReference>
<keyword evidence="3 8" id="KW-0808">Transferase</keyword>
<protein>
    <recommendedName>
        <fullName evidence="8">L-seryl-tRNA(Sec) selenium transferase</fullName>
        <ecNumber evidence="8">2.9.1.1</ecNumber>
    </recommendedName>
    <alternativeName>
        <fullName evidence="8">Selenocysteine synthase</fullName>
        <shortName evidence="8">Sec synthase</shortName>
    </alternativeName>
    <alternativeName>
        <fullName evidence="8">Selenocysteinyl-tRNA(Sec) synthase</fullName>
    </alternativeName>
</protein>
<organism evidence="11 12">
    <name type="scientific">Caenimonas aquaedulcis</name>
    <dbReference type="NCBI Taxonomy" id="2793270"/>
    <lineage>
        <taxon>Bacteria</taxon>
        <taxon>Pseudomonadati</taxon>
        <taxon>Pseudomonadota</taxon>
        <taxon>Betaproteobacteria</taxon>
        <taxon>Burkholderiales</taxon>
        <taxon>Comamonadaceae</taxon>
        <taxon>Caenimonas</taxon>
    </lineage>
</organism>
<dbReference type="Gene3D" id="3.90.1150.180">
    <property type="match status" value="1"/>
</dbReference>
<dbReference type="EMBL" id="JADWYS010000001">
    <property type="protein sequence ID" value="MBG9386412.1"/>
    <property type="molecule type" value="Genomic_DNA"/>
</dbReference>
<proteinExistence type="inferred from homology"/>
<evidence type="ECO:0000313" key="12">
    <source>
        <dbReference type="Proteomes" id="UP000651050"/>
    </source>
</evidence>
<dbReference type="InterPro" id="IPR015421">
    <property type="entry name" value="PyrdxlP-dep_Trfase_major"/>
</dbReference>
<dbReference type="NCBIfam" id="TIGR00474">
    <property type="entry name" value="selA"/>
    <property type="match status" value="1"/>
</dbReference>
<reference evidence="11" key="1">
    <citation type="submission" date="2020-11" db="EMBL/GenBank/DDBJ databases">
        <title>Bacterial whole genome sequence for Caenimonas sp. DR4.4.</title>
        <authorList>
            <person name="Le V."/>
            <person name="Ko S.-R."/>
            <person name="Ahn C.-Y."/>
            <person name="Oh H.-M."/>
        </authorList>
    </citation>
    <scope>NUCLEOTIDE SEQUENCE</scope>
    <source>
        <strain evidence="11">DR4.4</strain>
    </source>
</reference>
<evidence type="ECO:0000256" key="6">
    <source>
        <dbReference type="ARBA" id="ARBA00023266"/>
    </source>
</evidence>
<dbReference type="InterPro" id="IPR015424">
    <property type="entry name" value="PyrdxlP-dep_Trfase"/>
</dbReference>
<dbReference type="GO" id="GO:0005737">
    <property type="term" value="C:cytoplasm"/>
    <property type="evidence" value="ECO:0007669"/>
    <property type="project" value="UniProtKB-SubCell"/>
</dbReference>
<dbReference type="PANTHER" id="PTHR32328:SF0">
    <property type="entry name" value="L-SERYL-TRNA(SEC) SELENIUM TRANSFERASE"/>
    <property type="match status" value="1"/>
</dbReference>
<feature type="domain" description="L-seryl-tRNA selenium transferase N-terminal" evidence="10">
    <location>
        <begin position="9"/>
        <end position="46"/>
    </location>
</feature>
<evidence type="ECO:0000256" key="5">
    <source>
        <dbReference type="ARBA" id="ARBA00022917"/>
    </source>
</evidence>
<evidence type="ECO:0000256" key="3">
    <source>
        <dbReference type="ARBA" id="ARBA00022679"/>
    </source>
</evidence>
<accession>A0A931H0P8</accession>
<dbReference type="Gene3D" id="3.40.640.10">
    <property type="entry name" value="Type I PLP-dependent aspartate aminotransferase-like (Major domain)"/>
    <property type="match status" value="1"/>
</dbReference>
<gene>
    <name evidence="8" type="primary">selA</name>
    <name evidence="11" type="ORF">I5803_00115</name>
</gene>
<dbReference type="Pfam" id="PF12390">
    <property type="entry name" value="Se-cys_synth_N"/>
    <property type="match status" value="1"/>
</dbReference>
<name>A0A931H0P8_9BURK</name>
<comment type="pathway">
    <text evidence="8">Aminoacyl-tRNA biosynthesis; selenocysteinyl-tRNA(Sec) biosynthesis; selenocysteinyl-tRNA(Sec) from L-seryl-tRNA(Sec) (bacterial route): step 1/1.</text>
</comment>
<feature type="modified residue" description="N6-(pyridoxal phosphate)lysine" evidence="8 9">
    <location>
        <position position="297"/>
    </location>
</feature>
<keyword evidence="2 8" id="KW-0963">Cytoplasm</keyword>
<dbReference type="SUPFAM" id="SSF53383">
    <property type="entry name" value="PLP-dependent transferases"/>
    <property type="match status" value="1"/>
</dbReference>
<comment type="caution">
    <text evidence="11">The sequence shown here is derived from an EMBL/GenBank/DDBJ whole genome shotgun (WGS) entry which is preliminary data.</text>
</comment>
<dbReference type="AlphaFoldDB" id="A0A931H0P8"/>
<evidence type="ECO:0000256" key="9">
    <source>
        <dbReference type="PIRSR" id="PIRSR618319-50"/>
    </source>
</evidence>
<comment type="function">
    <text evidence="8">Converts seryl-tRNA(Sec) to selenocysteinyl-tRNA(Sec) required for selenoprotein biosynthesis.</text>
</comment>
<dbReference type="GO" id="GO:0001514">
    <property type="term" value="P:selenocysteine incorporation"/>
    <property type="evidence" value="ECO:0007669"/>
    <property type="project" value="UniProtKB-UniRule"/>
</dbReference>
<comment type="subcellular location">
    <subcellularLocation>
        <location evidence="8">Cytoplasm</location>
    </subcellularLocation>
</comment>
<sequence length="473" mass="50614">MLTSSSQARRAIPAVDTLLKAPAFGVLIHDFGRPLVLDCLRKLLADQRKRLAGERSAAVPDDDTLAAECRERLSVAARPSLRPVFNLTGTVLHTNLGRALYPAEAVAAASQAMARPVNLEYDIDGAGRGERDSHVEERLLRLTGAEAAVVVNNNAAAVYLTLNTVAGGGREVVVSRGELVEIGGAFRVPEIMASAGCVLREVGTTNRTHPRDFESALGERTAALMKVHASNYEIRGFTAEVPAAELARIAHAGGVPMIEDLGCGMLVDLEDFGLPHEPTPRESIAAGADLVTFSGDKLLGGPQCGIIVGRKDLVARIRKNPMKRALRLDKVRLAALEAVLALYDDPQRLRTRLPTIRLLTRKADEIAAQANRVRSAMQQAVGEGVAVDVAECASQIGSGALPVDTLPSSGLRLSPLNQRGGAVDALADSFRRLPVPVIGRIRDGALWLDFRCLDESQESEFTSQLHELQLPGD</sequence>
<dbReference type="EC" id="2.9.1.1" evidence="8"/>
<dbReference type="Proteomes" id="UP000651050">
    <property type="component" value="Unassembled WGS sequence"/>
</dbReference>
<evidence type="ECO:0000259" key="10">
    <source>
        <dbReference type="Pfam" id="PF12390"/>
    </source>
</evidence>
<dbReference type="InterPro" id="IPR004534">
    <property type="entry name" value="SelA_trans"/>
</dbReference>
<keyword evidence="4 8" id="KW-0663">Pyridoxal phosphate</keyword>
<keyword evidence="6 8" id="KW-0711">Selenium</keyword>
<dbReference type="RefSeq" id="WP_196984402.1">
    <property type="nucleotide sequence ID" value="NZ_JADWYS010000001.1"/>
</dbReference>
<dbReference type="Pfam" id="PF03841">
    <property type="entry name" value="SelA"/>
    <property type="match status" value="1"/>
</dbReference>
<dbReference type="GO" id="GO:0004125">
    <property type="term" value="F:L-seryl-tRNA(Sec) selenium transferase activity"/>
    <property type="evidence" value="ECO:0007669"/>
    <property type="project" value="UniProtKB-UniRule"/>
</dbReference>
<comment type="cofactor">
    <cofactor evidence="1 8 9">
        <name>pyridoxal 5'-phosphate</name>
        <dbReference type="ChEBI" id="CHEBI:597326"/>
    </cofactor>
</comment>
<evidence type="ECO:0000256" key="4">
    <source>
        <dbReference type="ARBA" id="ARBA00022898"/>
    </source>
</evidence>
<dbReference type="InterPro" id="IPR018319">
    <property type="entry name" value="SelA-like"/>
</dbReference>
<evidence type="ECO:0000256" key="1">
    <source>
        <dbReference type="ARBA" id="ARBA00001933"/>
    </source>
</evidence>
<dbReference type="PANTHER" id="PTHR32328">
    <property type="entry name" value="L-SERYL-TRNA(SEC) SELENIUM TRANSFERASE"/>
    <property type="match status" value="1"/>
</dbReference>
<dbReference type="HAMAP" id="MF_00423">
    <property type="entry name" value="SelA"/>
    <property type="match status" value="1"/>
</dbReference>
<evidence type="ECO:0000256" key="8">
    <source>
        <dbReference type="HAMAP-Rule" id="MF_00423"/>
    </source>
</evidence>
<evidence type="ECO:0000256" key="2">
    <source>
        <dbReference type="ARBA" id="ARBA00022490"/>
    </source>
</evidence>
<keyword evidence="12" id="KW-1185">Reference proteome</keyword>
<evidence type="ECO:0000313" key="11">
    <source>
        <dbReference type="EMBL" id="MBG9386412.1"/>
    </source>
</evidence>
<keyword evidence="5 8" id="KW-0648">Protein biosynthesis</keyword>
<dbReference type="InterPro" id="IPR025862">
    <property type="entry name" value="SelA_trans_N_dom"/>
</dbReference>